<dbReference type="Proteomes" id="UP001596996">
    <property type="component" value="Unassembled WGS sequence"/>
</dbReference>
<sequence length="165" mass="18860">MIKPRTGLHFLWLAILTFILDILTKYFVVTRFSLYDSINILPIFNLTYVRNYGVAFSLLADHSGWQKIFFIGLAIVISLVLLIMLYKNNDTQKLQNCAYSLIIGGALANATDRAYHGFVVDFFDFYWRDWHYPVFNIADIAICIGATCLVLDSIKNSDKKSGKKS</sequence>
<keyword evidence="6 9" id="KW-0378">Hydrolase</keyword>
<dbReference type="PRINTS" id="PR00781">
    <property type="entry name" value="LIPOSIGPTASE"/>
</dbReference>
<comment type="caution">
    <text evidence="12">The sequence shown here is derived from an EMBL/GenBank/DDBJ whole genome shotgun (WGS) entry which is preliminary data.</text>
</comment>
<evidence type="ECO:0000256" key="3">
    <source>
        <dbReference type="ARBA" id="ARBA00022670"/>
    </source>
</evidence>
<feature type="transmembrane region" description="Helical" evidence="9">
    <location>
        <begin position="98"/>
        <end position="118"/>
    </location>
</feature>
<keyword evidence="5 9" id="KW-0064">Aspartyl protease</keyword>
<proteinExistence type="inferred from homology"/>
<dbReference type="GO" id="GO:0004190">
    <property type="term" value="F:aspartic-type endopeptidase activity"/>
    <property type="evidence" value="ECO:0007669"/>
    <property type="project" value="UniProtKB-EC"/>
</dbReference>
<keyword evidence="4 9" id="KW-0812">Transmembrane</keyword>
<evidence type="ECO:0000313" key="12">
    <source>
        <dbReference type="EMBL" id="MFD0966580.1"/>
    </source>
</evidence>
<feature type="active site" evidence="9">
    <location>
        <position position="121"/>
    </location>
</feature>
<gene>
    <name evidence="9 12" type="primary">lspA</name>
    <name evidence="12" type="ORF">ACFQ02_06980</name>
</gene>
<dbReference type="RefSeq" id="WP_380820970.1">
    <property type="nucleotide sequence ID" value="NZ_JBHTJN010000011.1"/>
</dbReference>
<evidence type="ECO:0000256" key="5">
    <source>
        <dbReference type="ARBA" id="ARBA00022750"/>
    </source>
</evidence>
<dbReference type="PROSITE" id="PS00855">
    <property type="entry name" value="SPASE_II"/>
    <property type="match status" value="1"/>
</dbReference>
<reference evidence="13" key="1">
    <citation type="journal article" date="2019" name="Int. J. Syst. Evol. Microbiol.">
        <title>The Global Catalogue of Microorganisms (GCM) 10K type strain sequencing project: providing services to taxonomists for standard genome sequencing and annotation.</title>
        <authorList>
            <consortium name="The Broad Institute Genomics Platform"/>
            <consortium name="The Broad Institute Genome Sequencing Center for Infectious Disease"/>
            <person name="Wu L."/>
            <person name="Ma J."/>
        </authorList>
    </citation>
    <scope>NUCLEOTIDE SEQUENCE [LARGE SCALE GENOMIC DNA]</scope>
    <source>
        <strain evidence="13">CCUG 61707</strain>
    </source>
</reference>
<evidence type="ECO:0000256" key="6">
    <source>
        <dbReference type="ARBA" id="ARBA00022801"/>
    </source>
</evidence>
<comment type="subcellular location">
    <subcellularLocation>
        <location evidence="9">Cell membrane</location>
        <topology evidence="9">Multi-pass membrane protein</topology>
    </subcellularLocation>
</comment>
<dbReference type="PANTHER" id="PTHR33695">
    <property type="entry name" value="LIPOPROTEIN SIGNAL PEPTIDASE"/>
    <property type="match status" value="1"/>
</dbReference>
<evidence type="ECO:0000256" key="9">
    <source>
        <dbReference type="HAMAP-Rule" id="MF_00161"/>
    </source>
</evidence>
<evidence type="ECO:0000256" key="4">
    <source>
        <dbReference type="ARBA" id="ARBA00022692"/>
    </source>
</evidence>
<evidence type="ECO:0000256" key="2">
    <source>
        <dbReference type="ARBA" id="ARBA00022475"/>
    </source>
</evidence>
<feature type="transmembrane region" description="Helical" evidence="9">
    <location>
        <begin position="68"/>
        <end position="86"/>
    </location>
</feature>
<dbReference type="EMBL" id="JBHTJN010000011">
    <property type="protein sequence ID" value="MFD0966580.1"/>
    <property type="molecule type" value="Genomic_DNA"/>
</dbReference>
<feature type="active site" evidence="9">
    <location>
        <position position="139"/>
    </location>
</feature>
<keyword evidence="2 9" id="KW-1003">Cell membrane</keyword>
<dbReference type="EC" id="3.4.23.36" evidence="9"/>
<evidence type="ECO:0000313" key="13">
    <source>
        <dbReference type="Proteomes" id="UP001596996"/>
    </source>
</evidence>
<keyword evidence="13" id="KW-1185">Reference proteome</keyword>
<name>A0ABW3I9F0_9PAST</name>
<comment type="catalytic activity">
    <reaction evidence="9 10">
        <text>Release of signal peptides from bacterial membrane prolipoproteins. Hydrolyzes -Xaa-Yaa-Zaa-|-(S,diacylglyceryl)Cys-, in which Xaa is hydrophobic (preferably Leu), and Yaa (Ala or Ser) and Zaa (Gly or Ala) have small, neutral side chains.</text>
        <dbReference type="EC" id="3.4.23.36"/>
    </reaction>
</comment>
<evidence type="ECO:0000256" key="10">
    <source>
        <dbReference type="RuleBase" id="RU000594"/>
    </source>
</evidence>
<protein>
    <recommendedName>
        <fullName evidence="9">Lipoprotein signal peptidase</fullName>
        <ecNumber evidence="9">3.4.23.36</ecNumber>
    </recommendedName>
    <alternativeName>
        <fullName evidence="9">Prolipoprotein signal peptidase</fullName>
    </alternativeName>
    <alternativeName>
        <fullName evidence="9">Signal peptidase II</fullName>
        <shortName evidence="9">SPase II</shortName>
    </alternativeName>
</protein>
<evidence type="ECO:0000256" key="11">
    <source>
        <dbReference type="RuleBase" id="RU004181"/>
    </source>
</evidence>
<keyword evidence="3 9" id="KW-0645">Protease</keyword>
<evidence type="ECO:0000256" key="1">
    <source>
        <dbReference type="ARBA" id="ARBA00006139"/>
    </source>
</evidence>
<evidence type="ECO:0000256" key="8">
    <source>
        <dbReference type="ARBA" id="ARBA00023136"/>
    </source>
</evidence>
<comment type="pathway">
    <text evidence="9">Protein modification; lipoprotein biosynthesis (signal peptide cleavage).</text>
</comment>
<comment type="similarity">
    <text evidence="1 9 11">Belongs to the peptidase A8 family.</text>
</comment>
<accession>A0ABW3I9F0</accession>
<keyword evidence="8 9" id="KW-0472">Membrane</keyword>
<dbReference type="PANTHER" id="PTHR33695:SF1">
    <property type="entry name" value="LIPOPROTEIN SIGNAL PEPTIDASE"/>
    <property type="match status" value="1"/>
</dbReference>
<comment type="function">
    <text evidence="9 10">This protein specifically catalyzes the removal of signal peptides from prolipoproteins.</text>
</comment>
<dbReference type="InterPro" id="IPR001872">
    <property type="entry name" value="Peptidase_A8"/>
</dbReference>
<feature type="transmembrane region" description="Helical" evidence="9">
    <location>
        <begin position="130"/>
        <end position="151"/>
    </location>
</feature>
<feature type="transmembrane region" description="Helical" evidence="9">
    <location>
        <begin position="7"/>
        <end position="28"/>
    </location>
</feature>
<dbReference type="Pfam" id="PF01252">
    <property type="entry name" value="Peptidase_A8"/>
    <property type="match status" value="1"/>
</dbReference>
<keyword evidence="7 9" id="KW-1133">Transmembrane helix</keyword>
<dbReference type="HAMAP" id="MF_00161">
    <property type="entry name" value="LspA"/>
    <property type="match status" value="1"/>
</dbReference>
<organism evidence="12 13">
    <name type="scientific">Seminibacterium arietis</name>
    <dbReference type="NCBI Taxonomy" id="1173502"/>
    <lineage>
        <taxon>Bacteria</taxon>
        <taxon>Pseudomonadati</taxon>
        <taxon>Pseudomonadota</taxon>
        <taxon>Gammaproteobacteria</taxon>
        <taxon>Pasteurellales</taxon>
        <taxon>Pasteurellaceae</taxon>
        <taxon>Seminibacterium</taxon>
    </lineage>
</organism>
<dbReference type="NCBIfam" id="TIGR00077">
    <property type="entry name" value="lspA"/>
    <property type="match status" value="1"/>
</dbReference>
<evidence type="ECO:0000256" key="7">
    <source>
        <dbReference type="ARBA" id="ARBA00022989"/>
    </source>
</evidence>